<proteinExistence type="predicted"/>
<gene>
    <name evidence="5" type="ORF">ABFV83_01190</name>
</gene>
<evidence type="ECO:0000313" key="5">
    <source>
        <dbReference type="EMBL" id="XBS54432.1"/>
    </source>
</evidence>
<dbReference type="GO" id="GO:0003700">
    <property type="term" value="F:DNA-binding transcription factor activity"/>
    <property type="evidence" value="ECO:0007669"/>
    <property type="project" value="InterPro"/>
</dbReference>
<reference evidence="5" key="1">
    <citation type="submission" date="2024-06" db="EMBL/GenBank/DDBJ databases">
        <title>Lacrimispora cavernae sp. nov., a novel anaerobe isolated from bat guano pile inside a cave.</title>
        <authorList>
            <person name="Miller S.L."/>
            <person name="Lu N."/>
            <person name="King J."/>
            <person name="Sankaranarayanan K."/>
            <person name="Lawson P.A."/>
        </authorList>
    </citation>
    <scope>NUCLEOTIDE SEQUENCE</scope>
    <source>
        <strain evidence="5">BS-2</strain>
    </source>
</reference>
<name>A0AAU7PQU3_9FIRM</name>
<organism evidence="5">
    <name type="scientific">Lacrimispora sp. BS-2</name>
    <dbReference type="NCBI Taxonomy" id="3151850"/>
    <lineage>
        <taxon>Bacteria</taxon>
        <taxon>Bacillati</taxon>
        <taxon>Bacillota</taxon>
        <taxon>Clostridia</taxon>
        <taxon>Lachnospirales</taxon>
        <taxon>Lachnospiraceae</taxon>
        <taxon>Lacrimispora</taxon>
    </lineage>
</organism>
<dbReference type="PANTHER" id="PTHR43280">
    <property type="entry name" value="ARAC-FAMILY TRANSCRIPTIONAL REGULATOR"/>
    <property type="match status" value="1"/>
</dbReference>
<dbReference type="EMBL" id="CP157940">
    <property type="protein sequence ID" value="XBS54432.1"/>
    <property type="molecule type" value="Genomic_DNA"/>
</dbReference>
<evidence type="ECO:0000256" key="1">
    <source>
        <dbReference type="ARBA" id="ARBA00023015"/>
    </source>
</evidence>
<sequence length="95" mass="11279">MGSVINYIHNHYAEDLKLEKLAQIFYISPYYLCREFKRQTNRTITQYINITRIMNAQRMFMETDENVTEISKATGFSNIIHFNRVFKNVTGMMGN</sequence>
<feature type="domain" description="HTH araC/xylS-type" evidence="4">
    <location>
        <begin position="2"/>
        <end position="95"/>
    </location>
</feature>
<dbReference type="AlphaFoldDB" id="A0AAU7PQU3"/>
<dbReference type="RefSeq" id="WP_349947097.1">
    <property type="nucleotide sequence ID" value="NZ_CP157940.1"/>
</dbReference>
<dbReference type="InterPro" id="IPR018060">
    <property type="entry name" value="HTH_AraC"/>
</dbReference>
<dbReference type="Gene3D" id="1.10.10.60">
    <property type="entry name" value="Homeodomain-like"/>
    <property type="match status" value="2"/>
</dbReference>
<dbReference type="SUPFAM" id="SSF46689">
    <property type="entry name" value="Homeodomain-like"/>
    <property type="match status" value="2"/>
</dbReference>
<keyword evidence="3" id="KW-0804">Transcription</keyword>
<protein>
    <submittedName>
        <fullName evidence="5">AraC family transcriptional regulator</fullName>
    </submittedName>
</protein>
<dbReference type="GO" id="GO:0043565">
    <property type="term" value="F:sequence-specific DNA binding"/>
    <property type="evidence" value="ECO:0007669"/>
    <property type="project" value="InterPro"/>
</dbReference>
<evidence type="ECO:0000259" key="4">
    <source>
        <dbReference type="PROSITE" id="PS01124"/>
    </source>
</evidence>
<dbReference type="SMART" id="SM00342">
    <property type="entry name" value="HTH_ARAC"/>
    <property type="match status" value="1"/>
</dbReference>
<keyword evidence="2" id="KW-0238">DNA-binding</keyword>
<dbReference type="Pfam" id="PF12833">
    <property type="entry name" value="HTH_18"/>
    <property type="match status" value="1"/>
</dbReference>
<dbReference type="PROSITE" id="PS01124">
    <property type="entry name" value="HTH_ARAC_FAMILY_2"/>
    <property type="match status" value="1"/>
</dbReference>
<accession>A0AAU7PQU3</accession>
<dbReference type="InterPro" id="IPR009057">
    <property type="entry name" value="Homeodomain-like_sf"/>
</dbReference>
<evidence type="ECO:0000256" key="3">
    <source>
        <dbReference type="ARBA" id="ARBA00023163"/>
    </source>
</evidence>
<keyword evidence="1" id="KW-0805">Transcription regulation</keyword>
<dbReference type="PANTHER" id="PTHR43280:SF28">
    <property type="entry name" value="HTH-TYPE TRANSCRIPTIONAL ACTIVATOR RHAS"/>
    <property type="match status" value="1"/>
</dbReference>
<evidence type="ECO:0000256" key="2">
    <source>
        <dbReference type="ARBA" id="ARBA00023125"/>
    </source>
</evidence>